<proteinExistence type="predicted"/>
<protein>
    <submittedName>
        <fullName evidence="4">AcrR family transcriptional regulator</fullName>
    </submittedName>
</protein>
<accession>A0A7W5B132</accession>
<evidence type="ECO:0000256" key="1">
    <source>
        <dbReference type="ARBA" id="ARBA00023125"/>
    </source>
</evidence>
<feature type="DNA-binding region" description="H-T-H motif" evidence="2">
    <location>
        <begin position="31"/>
        <end position="50"/>
    </location>
</feature>
<dbReference type="Gene3D" id="1.10.357.10">
    <property type="entry name" value="Tetracycline Repressor, domain 2"/>
    <property type="match status" value="1"/>
</dbReference>
<dbReference type="RefSeq" id="WP_183602616.1">
    <property type="nucleotide sequence ID" value="NZ_JACHXK010000012.1"/>
</dbReference>
<evidence type="ECO:0000259" key="3">
    <source>
        <dbReference type="PROSITE" id="PS50977"/>
    </source>
</evidence>
<evidence type="ECO:0000313" key="4">
    <source>
        <dbReference type="EMBL" id="MBB3112500.1"/>
    </source>
</evidence>
<feature type="domain" description="HTH tetR-type" evidence="3">
    <location>
        <begin position="10"/>
        <end position="68"/>
    </location>
</feature>
<dbReference type="InterPro" id="IPR001647">
    <property type="entry name" value="HTH_TetR"/>
</dbReference>
<dbReference type="SUPFAM" id="SSF48498">
    <property type="entry name" value="Tetracyclin repressor-like, C-terminal domain"/>
    <property type="match status" value="1"/>
</dbReference>
<keyword evidence="1 2" id="KW-0238">DNA-binding</keyword>
<dbReference type="AlphaFoldDB" id="A0A7W5B132"/>
<organism evidence="4 5">
    <name type="scientific">Paenibacillus phyllosphaerae</name>
    <dbReference type="NCBI Taxonomy" id="274593"/>
    <lineage>
        <taxon>Bacteria</taxon>
        <taxon>Bacillati</taxon>
        <taxon>Bacillota</taxon>
        <taxon>Bacilli</taxon>
        <taxon>Bacillales</taxon>
        <taxon>Paenibacillaceae</taxon>
        <taxon>Paenibacillus</taxon>
    </lineage>
</organism>
<dbReference type="PROSITE" id="PS50977">
    <property type="entry name" value="HTH_TETR_2"/>
    <property type="match status" value="1"/>
</dbReference>
<reference evidence="4 5" key="1">
    <citation type="submission" date="2020-08" db="EMBL/GenBank/DDBJ databases">
        <title>Genomic Encyclopedia of Type Strains, Phase III (KMG-III): the genomes of soil and plant-associated and newly described type strains.</title>
        <authorList>
            <person name="Whitman W."/>
        </authorList>
    </citation>
    <scope>NUCLEOTIDE SEQUENCE [LARGE SCALE GENOMIC DNA]</scope>
    <source>
        <strain evidence="4 5">CECT 5862</strain>
    </source>
</reference>
<dbReference type="InterPro" id="IPR036271">
    <property type="entry name" value="Tet_transcr_reg_TetR-rel_C_sf"/>
</dbReference>
<name>A0A7W5B132_9BACL</name>
<dbReference type="Pfam" id="PF00440">
    <property type="entry name" value="TetR_N"/>
    <property type="match status" value="1"/>
</dbReference>
<dbReference type="InterPro" id="IPR009057">
    <property type="entry name" value="Homeodomain-like_sf"/>
</dbReference>
<comment type="caution">
    <text evidence="4">The sequence shown here is derived from an EMBL/GenBank/DDBJ whole genome shotgun (WGS) entry which is preliminary data.</text>
</comment>
<dbReference type="EMBL" id="JACHXK010000012">
    <property type="protein sequence ID" value="MBB3112500.1"/>
    <property type="molecule type" value="Genomic_DNA"/>
</dbReference>
<keyword evidence="5" id="KW-1185">Reference proteome</keyword>
<evidence type="ECO:0000313" key="5">
    <source>
        <dbReference type="Proteomes" id="UP000570361"/>
    </source>
</evidence>
<evidence type="ECO:0000256" key="2">
    <source>
        <dbReference type="PROSITE-ProRule" id="PRU00335"/>
    </source>
</evidence>
<gene>
    <name evidence="4" type="ORF">FHS18_004601</name>
</gene>
<dbReference type="Proteomes" id="UP000570361">
    <property type="component" value="Unassembled WGS sequence"/>
</dbReference>
<sequence length="187" mass="20934">MTKSGITSKEAKLHAILDAATELLANKPTASLTEIADHAGIGVATLHRYVESREQLMLQLCLRVTKVVGETIKRLAEETKDEEAYIPALVEELIPMGDKIHYLTNEASLYYSEEMAAAEREILEPVRASIRSLQQKGIMRQDLDSEWILNVLYSLLILTWQQVQQGNIAKNAAAKLVLDTLYRGVRT</sequence>
<dbReference type="GO" id="GO:0003677">
    <property type="term" value="F:DNA binding"/>
    <property type="evidence" value="ECO:0007669"/>
    <property type="project" value="UniProtKB-UniRule"/>
</dbReference>
<dbReference type="SUPFAM" id="SSF46689">
    <property type="entry name" value="Homeodomain-like"/>
    <property type="match status" value="1"/>
</dbReference>